<sequence>MPLSNDIVLRPRFKIEIPRNNKSVLSDFENTKITQSKFIVSRVDDHVFIRFPKHKQRFWSPQLHLQINEINKESCMLRGLFGPNPTVWTLFIFLHFMIAVLFIAFGIWTYTKWSLNQNFVLQISLTILMITIWIALYFAGSIGKASSTSEMRLLNNFMYQVLEKEKRLNN</sequence>
<proteinExistence type="predicted"/>
<dbReference type="EMBL" id="MDJD01000054">
    <property type="protein sequence ID" value="OEJ99099.1"/>
    <property type="molecule type" value="Genomic_DNA"/>
</dbReference>
<keyword evidence="1" id="KW-0472">Membrane</keyword>
<dbReference type="STRING" id="1849968.A8C32_07955"/>
<dbReference type="RefSeq" id="WP_069831782.1">
    <property type="nucleotide sequence ID" value="NZ_MDJD01000054.1"/>
</dbReference>
<protein>
    <submittedName>
        <fullName evidence="2">GTP-binding protein</fullName>
    </submittedName>
</protein>
<evidence type="ECO:0000256" key="1">
    <source>
        <dbReference type="SAM" id="Phobius"/>
    </source>
</evidence>
<comment type="caution">
    <text evidence="2">The sequence shown here is derived from an EMBL/GenBank/DDBJ whole genome shotgun (WGS) entry which is preliminary data.</text>
</comment>
<evidence type="ECO:0000313" key="2">
    <source>
        <dbReference type="EMBL" id="OEJ99099.1"/>
    </source>
</evidence>
<keyword evidence="3" id="KW-1185">Reference proteome</keyword>
<feature type="transmembrane region" description="Helical" evidence="1">
    <location>
        <begin position="86"/>
        <end position="107"/>
    </location>
</feature>
<dbReference type="AlphaFoldDB" id="A0A1E5SIZ7"/>
<keyword evidence="1" id="KW-0812">Transmembrane</keyword>
<dbReference type="Proteomes" id="UP000095713">
    <property type="component" value="Unassembled WGS sequence"/>
</dbReference>
<dbReference type="OrthoDB" id="1451346at2"/>
<name>A0A1E5SIZ7_9FLAO</name>
<keyword evidence="1" id="KW-1133">Transmembrane helix</keyword>
<accession>A0A1E5SIZ7</accession>
<organism evidence="2 3">
    <name type="scientific">Flavivirga aquatica</name>
    <dbReference type="NCBI Taxonomy" id="1849968"/>
    <lineage>
        <taxon>Bacteria</taxon>
        <taxon>Pseudomonadati</taxon>
        <taxon>Bacteroidota</taxon>
        <taxon>Flavobacteriia</taxon>
        <taxon>Flavobacteriales</taxon>
        <taxon>Flavobacteriaceae</taxon>
        <taxon>Flavivirga</taxon>
    </lineage>
</organism>
<gene>
    <name evidence="2" type="ORF">A8C32_07955</name>
</gene>
<feature type="transmembrane region" description="Helical" evidence="1">
    <location>
        <begin position="119"/>
        <end position="139"/>
    </location>
</feature>
<reference evidence="2 3" key="1">
    <citation type="submission" date="2016-05" db="EMBL/GenBank/DDBJ databases">
        <title>Draft Genome Sequence of Algibacter sp. Strain SK-16 Isolated from the Surface Water of Aburatsubo Inlet.</title>
        <authorList>
            <person name="Wong S.-K."/>
            <person name="Yoshizawa S."/>
            <person name="Nakajima Y."/>
            <person name="Ogura Y."/>
            <person name="Tetsuya H."/>
            <person name="Hamasaki K."/>
        </authorList>
    </citation>
    <scope>NUCLEOTIDE SEQUENCE [LARGE SCALE GENOMIC DNA]</scope>
    <source>
        <strain evidence="2 3">SK-16</strain>
    </source>
</reference>
<evidence type="ECO:0000313" key="3">
    <source>
        <dbReference type="Proteomes" id="UP000095713"/>
    </source>
</evidence>